<feature type="region of interest" description="Disordered" evidence="1">
    <location>
        <begin position="38"/>
        <end position="61"/>
    </location>
</feature>
<dbReference type="VEuPathDB" id="VectorBase:ISCP_020731"/>
<organism>
    <name type="scientific">Ixodes scapularis</name>
    <name type="common">Black-legged tick</name>
    <name type="synonym">Deer tick</name>
    <dbReference type="NCBI Taxonomy" id="6945"/>
    <lineage>
        <taxon>Eukaryota</taxon>
        <taxon>Metazoa</taxon>
        <taxon>Ecdysozoa</taxon>
        <taxon>Arthropoda</taxon>
        <taxon>Chelicerata</taxon>
        <taxon>Arachnida</taxon>
        <taxon>Acari</taxon>
        <taxon>Parasitiformes</taxon>
        <taxon>Ixodida</taxon>
        <taxon>Ixodoidea</taxon>
        <taxon>Ixodidae</taxon>
        <taxon>Ixodinae</taxon>
        <taxon>Ixodes</taxon>
    </lineage>
</organism>
<evidence type="ECO:0000313" key="2">
    <source>
        <dbReference type="EMBL" id="EEC19367.1"/>
    </source>
</evidence>
<sequence>MEEKLISETMGQMTFEPLKMRDGAVCGDFAEINRPCVGTPGATQHSERVDTVTQGTSPEGE</sequence>
<dbReference type="InParanoid" id="B7QKJ5"/>
<protein>
    <submittedName>
        <fullName evidence="2 3">Uncharacterized protein</fullName>
    </submittedName>
</protein>
<dbReference type="PaxDb" id="6945-B7QKJ5"/>
<evidence type="ECO:0000313" key="3">
    <source>
        <dbReference type="EnsemblMetazoa" id="ISCW014832-PA"/>
    </source>
</evidence>
<dbReference type="AlphaFoldDB" id="B7QKJ5"/>
<dbReference type="Proteomes" id="UP000001555">
    <property type="component" value="Unassembled WGS sequence"/>
</dbReference>
<dbReference type="VEuPathDB" id="VectorBase:ISCI014832"/>
<dbReference type="OrthoDB" id="6481260at2759"/>
<evidence type="ECO:0000313" key="4">
    <source>
        <dbReference type="Proteomes" id="UP000001555"/>
    </source>
</evidence>
<keyword evidence="4" id="KW-1185">Reference proteome</keyword>
<gene>
    <name evidence="2" type="ORF">IscW_ISCW014832</name>
</gene>
<feature type="compositionally biased region" description="Polar residues" evidence="1">
    <location>
        <begin position="51"/>
        <end position="61"/>
    </location>
</feature>
<dbReference type="EnsemblMetazoa" id="ISCW014832-RA">
    <property type="protein sequence ID" value="ISCW014832-PA"/>
    <property type="gene ID" value="ISCW014832"/>
</dbReference>
<reference evidence="2 4" key="1">
    <citation type="submission" date="2008-03" db="EMBL/GenBank/DDBJ databases">
        <title>Annotation of Ixodes scapularis.</title>
        <authorList>
            <consortium name="Ixodes scapularis Genome Project Consortium"/>
            <person name="Caler E."/>
            <person name="Hannick L.I."/>
            <person name="Bidwell S."/>
            <person name="Joardar V."/>
            <person name="Thiagarajan M."/>
            <person name="Amedeo P."/>
            <person name="Galinsky K.J."/>
            <person name="Schobel S."/>
            <person name="Inman J."/>
            <person name="Hostetler J."/>
            <person name="Miller J."/>
            <person name="Hammond M."/>
            <person name="Megy K."/>
            <person name="Lawson D."/>
            <person name="Kodira C."/>
            <person name="Sutton G."/>
            <person name="Meyer J."/>
            <person name="Hill C.A."/>
            <person name="Birren B."/>
            <person name="Nene V."/>
            <person name="Collins F."/>
            <person name="Alarcon-Chaidez F."/>
            <person name="Wikel S."/>
            <person name="Strausberg R."/>
        </authorList>
    </citation>
    <scope>NUCLEOTIDE SEQUENCE [LARGE SCALE GENOMIC DNA]</scope>
    <source>
        <strain evidence="4">Wikel</strain>
        <strain evidence="2">Wikel colony</strain>
    </source>
</reference>
<name>B7QKJ5_IXOSC</name>
<proteinExistence type="predicted"/>
<dbReference type="EMBL" id="ABJB011033281">
    <property type="status" value="NOT_ANNOTATED_CDS"/>
    <property type="molecule type" value="Genomic_DNA"/>
</dbReference>
<accession>B7QKJ5</accession>
<dbReference type="EMBL" id="DS960132">
    <property type="protein sequence ID" value="EEC19367.1"/>
    <property type="molecule type" value="Genomic_DNA"/>
</dbReference>
<reference evidence="3" key="2">
    <citation type="submission" date="2020-05" db="UniProtKB">
        <authorList>
            <consortium name="EnsemblMetazoa"/>
        </authorList>
    </citation>
    <scope>IDENTIFICATION</scope>
    <source>
        <strain evidence="3">wikel</strain>
    </source>
</reference>
<evidence type="ECO:0000256" key="1">
    <source>
        <dbReference type="SAM" id="MobiDB-lite"/>
    </source>
</evidence>
<dbReference type="HOGENOM" id="CLU_2925192_0_0_1"/>
<dbReference type="VEuPathDB" id="VectorBase:ISCW014832"/>